<dbReference type="PROSITE" id="PS50110">
    <property type="entry name" value="RESPONSE_REGULATORY"/>
    <property type="match status" value="1"/>
</dbReference>
<dbReference type="EMBL" id="JBHUNP010000001">
    <property type="protein sequence ID" value="MFD2649069.1"/>
    <property type="molecule type" value="Genomic_DNA"/>
</dbReference>
<dbReference type="SUPFAM" id="SSF52172">
    <property type="entry name" value="CheY-like"/>
    <property type="match status" value="1"/>
</dbReference>
<feature type="domain" description="Response regulatory" evidence="2">
    <location>
        <begin position="38"/>
        <end position="148"/>
    </location>
</feature>
<dbReference type="RefSeq" id="WP_386834481.1">
    <property type="nucleotide sequence ID" value="NZ_JBHUNP010000001.1"/>
</dbReference>
<accession>A0ABW5QNL9</accession>
<name>A0ABW5QNL9_9HYPH</name>
<protein>
    <submittedName>
        <fullName evidence="3">Response regulator</fullName>
    </submittedName>
</protein>
<dbReference type="SMART" id="SM00448">
    <property type="entry name" value="REC"/>
    <property type="match status" value="1"/>
</dbReference>
<organism evidence="3 4">
    <name type="scientific">Devosia albogilva</name>
    <dbReference type="NCBI Taxonomy" id="429726"/>
    <lineage>
        <taxon>Bacteria</taxon>
        <taxon>Pseudomonadati</taxon>
        <taxon>Pseudomonadota</taxon>
        <taxon>Alphaproteobacteria</taxon>
        <taxon>Hyphomicrobiales</taxon>
        <taxon>Devosiaceae</taxon>
        <taxon>Devosia</taxon>
    </lineage>
</organism>
<dbReference type="Gene3D" id="3.40.50.2300">
    <property type="match status" value="1"/>
</dbReference>
<evidence type="ECO:0000313" key="3">
    <source>
        <dbReference type="EMBL" id="MFD2649069.1"/>
    </source>
</evidence>
<dbReference type="NCBIfam" id="NF009972">
    <property type="entry name" value="PRK13435.1-3"/>
    <property type="match status" value="1"/>
</dbReference>
<comment type="caution">
    <text evidence="3">The sequence shown here is derived from an EMBL/GenBank/DDBJ whole genome shotgun (WGS) entry which is preliminary data.</text>
</comment>
<sequence>MFRVTRARNAFSSATCLRVRSWGRTARRHGNEFSMACRILVVEDEIFVATEIEHVVKEMGHEPVGIAADMASAMVLAPRTDIALVDLNLQDGPTGKVIGEALARDFNVTVLFMTANPAQLGEGVAGTLGVLPKPVTETDLQAAVNYAVSRHHRTEHHEPPRRMRLFGGFEGSLA</sequence>
<dbReference type="InterPro" id="IPR001789">
    <property type="entry name" value="Sig_transdc_resp-reg_receiver"/>
</dbReference>
<keyword evidence="4" id="KW-1185">Reference proteome</keyword>
<proteinExistence type="predicted"/>
<evidence type="ECO:0000313" key="4">
    <source>
        <dbReference type="Proteomes" id="UP001597521"/>
    </source>
</evidence>
<evidence type="ECO:0000256" key="1">
    <source>
        <dbReference type="PROSITE-ProRule" id="PRU00169"/>
    </source>
</evidence>
<reference evidence="4" key="1">
    <citation type="journal article" date="2019" name="Int. J. Syst. Evol. Microbiol.">
        <title>The Global Catalogue of Microorganisms (GCM) 10K type strain sequencing project: providing services to taxonomists for standard genome sequencing and annotation.</title>
        <authorList>
            <consortium name="The Broad Institute Genomics Platform"/>
            <consortium name="The Broad Institute Genome Sequencing Center for Infectious Disease"/>
            <person name="Wu L."/>
            <person name="Ma J."/>
        </authorList>
    </citation>
    <scope>NUCLEOTIDE SEQUENCE [LARGE SCALE GENOMIC DNA]</scope>
    <source>
        <strain evidence="4">CCM 7427</strain>
    </source>
</reference>
<dbReference type="Proteomes" id="UP001597521">
    <property type="component" value="Unassembled WGS sequence"/>
</dbReference>
<dbReference type="InterPro" id="IPR011006">
    <property type="entry name" value="CheY-like_superfamily"/>
</dbReference>
<gene>
    <name evidence="3" type="ORF">ACFSX5_14870</name>
</gene>
<evidence type="ECO:0000259" key="2">
    <source>
        <dbReference type="PROSITE" id="PS50110"/>
    </source>
</evidence>
<keyword evidence="1" id="KW-0597">Phosphoprotein</keyword>
<feature type="modified residue" description="4-aspartylphosphate" evidence="1">
    <location>
        <position position="86"/>
    </location>
</feature>